<dbReference type="Gene3D" id="1.10.357.140">
    <property type="entry name" value="UbiA prenyltransferase"/>
    <property type="match status" value="1"/>
</dbReference>
<comment type="subcellular location">
    <subcellularLocation>
        <location evidence="2">Membrane</location>
        <topology evidence="2">Multi-pass membrane protein</topology>
    </subcellularLocation>
    <subcellularLocation>
        <location evidence="13">Mitochondrion inner membrane</location>
        <topology evidence="13">Multi-pass membrane protein</topology>
        <orientation evidence="13">Matrix side</orientation>
    </subcellularLocation>
</comment>
<comment type="cofactor">
    <cofactor evidence="1 13">
        <name>Mg(2+)</name>
        <dbReference type="ChEBI" id="CHEBI:18420"/>
    </cofactor>
</comment>
<keyword evidence="4 13" id="KW-0808">Transferase</keyword>
<evidence type="ECO:0000256" key="6">
    <source>
        <dbReference type="ARBA" id="ARBA00022692"/>
    </source>
</evidence>
<evidence type="ECO:0000256" key="2">
    <source>
        <dbReference type="ARBA" id="ARBA00004141"/>
    </source>
</evidence>
<dbReference type="EC" id="2.5.1.39" evidence="13"/>
<evidence type="ECO:0000256" key="4">
    <source>
        <dbReference type="ARBA" id="ARBA00022679"/>
    </source>
</evidence>
<feature type="transmembrane region" description="Helical" evidence="13">
    <location>
        <begin position="214"/>
        <end position="234"/>
    </location>
</feature>
<sequence>MFHLRVSSRLIYASRNYIVCLGRTPALHTSSTTCYPLLERALTYVPTSMDPYVRLARYHSPTGTCLLYLPCTWSIALASIPGHFPDIWMLTLFGIGSVLMRGAGCTLNDLLDKDFDRHVERTKNRPLACGAVSTTNASLFLGLQLSAALFILLQLNWYSVWLGVLSTVPALTYPLFKRFTYWPQFILGLAFNWGALLGYSAVTGHVDPLVCFPLYAAGISWTFIYDTLYAHQDVKYDRALGLKSTAILFGDKTKLCLSLFQLSMLTSLLLVGINSGAGLVYYGGTVVTMLHNSYLLYSTKLEDPASCWRAFRGARITGLLYFSGIVLDKLLTFPLRLFSA</sequence>
<dbReference type="NCBIfam" id="TIGR01474">
    <property type="entry name" value="ubiA_proteo"/>
    <property type="match status" value="1"/>
</dbReference>
<comment type="catalytic activity">
    <reaction evidence="12">
        <text>an all-trans-polyprenyl diphosphate + 4-hydroxybenzoate = a 4-hydroxy-3-(all-trans-polyprenyl)benzoate + diphosphate</text>
        <dbReference type="Rhea" id="RHEA:44504"/>
        <dbReference type="Rhea" id="RHEA-COMP:9514"/>
        <dbReference type="Rhea" id="RHEA-COMP:9564"/>
        <dbReference type="ChEBI" id="CHEBI:17879"/>
        <dbReference type="ChEBI" id="CHEBI:33019"/>
        <dbReference type="ChEBI" id="CHEBI:58914"/>
        <dbReference type="ChEBI" id="CHEBI:78396"/>
        <dbReference type="EC" id="2.5.1.39"/>
    </reaction>
    <physiologicalReaction direction="left-to-right" evidence="12">
        <dbReference type="Rhea" id="RHEA:44505"/>
    </physiologicalReaction>
</comment>
<accession>A0AAV2TGL9</accession>
<comment type="similarity">
    <text evidence="3 13">Belongs to the UbiA prenyltransferase family.</text>
</comment>
<evidence type="ECO:0000256" key="9">
    <source>
        <dbReference type="ARBA" id="ARBA00023229"/>
    </source>
</evidence>
<dbReference type="InterPro" id="IPR030470">
    <property type="entry name" value="UbiA_prenylTrfase_CS"/>
</dbReference>
<dbReference type="FunFam" id="1.10.357.140:FF:000003">
    <property type="entry name" value="4-hydroxybenzoate polyprenyltransferase, mitochondrial"/>
    <property type="match status" value="1"/>
</dbReference>
<evidence type="ECO:0000256" key="7">
    <source>
        <dbReference type="ARBA" id="ARBA00022989"/>
    </source>
</evidence>
<keyword evidence="9 13" id="KW-0414">Isoprene biosynthesis</keyword>
<comment type="caution">
    <text evidence="14">The sequence shown here is derived from an EMBL/GenBank/DDBJ whole genome shotgun (WGS) entry which is preliminary data.</text>
</comment>
<dbReference type="PROSITE" id="PS00943">
    <property type="entry name" value="UBIA"/>
    <property type="match status" value="1"/>
</dbReference>
<evidence type="ECO:0000256" key="10">
    <source>
        <dbReference type="ARBA" id="ARBA00049890"/>
    </source>
</evidence>
<dbReference type="FunFam" id="1.20.120.1780:FF:000001">
    <property type="entry name" value="4-hydroxybenzoate octaprenyltransferase"/>
    <property type="match status" value="1"/>
</dbReference>
<comment type="catalytic activity">
    <reaction evidence="10">
        <text>all-trans-decaprenyl diphosphate + 4-hydroxybenzoate = 4-hydroxy-3-(all-trans-decaprenyl)benzoate + diphosphate</text>
        <dbReference type="Rhea" id="RHEA:44564"/>
        <dbReference type="ChEBI" id="CHEBI:17879"/>
        <dbReference type="ChEBI" id="CHEBI:33019"/>
        <dbReference type="ChEBI" id="CHEBI:60721"/>
        <dbReference type="ChEBI" id="CHEBI:84503"/>
        <dbReference type="EC" id="2.5.1.39"/>
    </reaction>
    <physiologicalReaction direction="left-to-right" evidence="10">
        <dbReference type="Rhea" id="RHEA:44565"/>
    </physiologicalReaction>
</comment>
<dbReference type="GO" id="GO:0005743">
    <property type="term" value="C:mitochondrial inner membrane"/>
    <property type="evidence" value="ECO:0007669"/>
    <property type="project" value="UniProtKB-SubCell"/>
</dbReference>
<evidence type="ECO:0000256" key="11">
    <source>
        <dbReference type="ARBA" id="ARBA00050454"/>
    </source>
</evidence>
<dbReference type="InterPro" id="IPR000537">
    <property type="entry name" value="UbiA_prenyltransferase"/>
</dbReference>
<reference evidence="14" key="1">
    <citation type="submission" date="2024-06" db="EMBL/GenBank/DDBJ databases">
        <authorList>
            <person name="Liu X."/>
            <person name="Lenzi L."/>
            <person name="Haldenby T S."/>
            <person name="Uol C."/>
        </authorList>
    </citation>
    <scope>NUCLEOTIDE SEQUENCE</scope>
</reference>
<evidence type="ECO:0000313" key="14">
    <source>
        <dbReference type="EMBL" id="CAL5135437.1"/>
    </source>
</evidence>
<keyword evidence="13" id="KW-0999">Mitochondrion inner membrane</keyword>
<evidence type="ECO:0000256" key="3">
    <source>
        <dbReference type="ARBA" id="ARBA00005985"/>
    </source>
</evidence>
<dbReference type="GO" id="GO:0008299">
    <property type="term" value="P:isoprenoid biosynthetic process"/>
    <property type="evidence" value="ECO:0007669"/>
    <property type="project" value="UniProtKB-UniRule"/>
</dbReference>
<name>A0AAV2TGL9_CALDB</name>
<dbReference type="PANTHER" id="PTHR11048:SF28">
    <property type="entry name" value="4-HYDROXYBENZOATE POLYPRENYLTRANSFERASE, MITOCHONDRIAL"/>
    <property type="match status" value="1"/>
</dbReference>
<feature type="transmembrane region" description="Helical" evidence="13">
    <location>
        <begin position="185"/>
        <end position="202"/>
    </location>
</feature>
<keyword evidence="5 13" id="KW-0831">Ubiquinone biosynthesis</keyword>
<gene>
    <name evidence="14" type="ORF">CDAUBV1_LOCUS9581</name>
</gene>
<evidence type="ECO:0000256" key="1">
    <source>
        <dbReference type="ARBA" id="ARBA00001946"/>
    </source>
</evidence>
<evidence type="ECO:0000256" key="12">
    <source>
        <dbReference type="ARBA" id="ARBA00051182"/>
    </source>
</evidence>
<evidence type="ECO:0000256" key="13">
    <source>
        <dbReference type="HAMAP-Rule" id="MF_03189"/>
    </source>
</evidence>
<dbReference type="PANTHER" id="PTHR11048">
    <property type="entry name" value="PRENYLTRANSFERASES"/>
    <property type="match status" value="1"/>
</dbReference>
<dbReference type="InterPro" id="IPR044878">
    <property type="entry name" value="UbiA_sf"/>
</dbReference>
<dbReference type="Gene3D" id="1.20.120.1780">
    <property type="entry name" value="UbiA prenyltransferase"/>
    <property type="match status" value="1"/>
</dbReference>
<dbReference type="InterPro" id="IPR039653">
    <property type="entry name" value="Prenyltransferase"/>
</dbReference>
<dbReference type="HAMAP" id="MF_01635">
    <property type="entry name" value="UbiA"/>
    <property type="match status" value="1"/>
</dbReference>
<dbReference type="AlphaFoldDB" id="A0AAV2TGL9"/>
<protein>
    <recommendedName>
        <fullName evidence="13">4-hydroxybenzoate polyprenyltransferase, mitochondrial</fullName>
        <shortName evidence="13">4-HB polyprenyltransferase</shortName>
        <ecNumber evidence="13">2.5.1.39</ecNumber>
    </recommendedName>
    <alternativeName>
        <fullName evidence="13">Para-hydroxybenzoate--polyprenyltransferase</fullName>
        <shortName evidence="13">PHB:PPT</shortName>
        <shortName evidence="13">PHB:polyprenyltransferase</shortName>
    </alternativeName>
</protein>
<comment type="function">
    <text evidence="13">Catalyzes the prenylation of para-hydroxybenzoate (PHB) with an all-trans polyprenyl group. Mediates the second step in the final reaction sequence of coenzyme Q (CoQ) biosynthesis, which is the condensation of the polyisoprenoid side chain with PHB, generating the first membrane-bound Q intermediate.</text>
</comment>
<evidence type="ECO:0000256" key="5">
    <source>
        <dbReference type="ARBA" id="ARBA00022688"/>
    </source>
</evidence>
<dbReference type="EMBL" id="CAXLJL010000267">
    <property type="protein sequence ID" value="CAL5135437.1"/>
    <property type="molecule type" value="Genomic_DNA"/>
</dbReference>
<keyword evidence="7 13" id="KW-1133">Transmembrane helix</keyword>
<dbReference type="CDD" id="cd13959">
    <property type="entry name" value="PT_UbiA_COQ2"/>
    <property type="match status" value="1"/>
</dbReference>
<dbReference type="GO" id="GO:0006744">
    <property type="term" value="P:ubiquinone biosynthetic process"/>
    <property type="evidence" value="ECO:0007669"/>
    <property type="project" value="UniProtKB-UniRule"/>
</dbReference>
<keyword evidence="8 13" id="KW-0472">Membrane</keyword>
<proteinExistence type="inferred from homology"/>
<evidence type="ECO:0000313" key="15">
    <source>
        <dbReference type="Proteomes" id="UP001497525"/>
    </source>
</evidence>
<dbReference type="InterPro" id="IPR006370">
    <property type="entry name" value="HB_polyprenyltransferase-like"/>
</dbReference>
<dbReference type="Pfam" id="PF01040">
    <property type="entry name" value="UbiA"/>
    <property type="match status" value="1"/>
</dbReference>
<dbReference type="Proteomes" id="UP001497525">
    <property type="component" value="Unassembled WGS sequence"/>
</dbReference>
<feature type="transmembrane region" description="Helical" evidence="13">
    <location>
        <begin position="127"/>
        <end position="152"/>
    </location>
</feature>
<comment type="catalytic activity">
    <reaction evidence="11">
        <text>all-trans-nonaprenyl diphosphate + 4-hydroxybenzoate = 4-hydroxy-3-(all-trans-nonaprenyl)benzoate + diphosphate</text>
        <dbReference type="Rhea" id="RHEA:17709"/>
        <dbReference type="ChEBI" id="CHEBI:17879"/>
        <dbReference type="ChEBI" id="CHEBI:33019"/>
        <dbReference type="ChEBI" id="CHEBI:58391"/>
        <dbReference type="ChEBI" id="CHEBI:84502"/>
        <dbReference type="EC" id="2.5.1.39"/>
    </reaction>
    <physiologicalReaction direction="left-to-right" evidence="11">
        <dbReference type="Rhea" id="RHEA:17710"/>
    </physiologicalReaction>
</comment>
<organism evidence="14 15">
    <name type="scientific">Calicophoron daubneyi</name>
    <name type="common">Rumen fluke</name>
    <name type="synonym">Paramphistomum daubneyi</name>
    <dbReference type="NCBI Taxonomy" id="300641"/>
    <lineage>
        <taxon>Eukaryota</taxon>
        <taxon>Metazoa</taxon>
        <taxon>Spiralia</taxon>
        <taxon>Lophotrochozoa</taxon>
        <taxon>Platyhelminthes</taxon>
        <taxon>Trematoda</taxon>
        <taxon>Digenea</taxon>
        <taxon>Plagiorchiida</taxon>
        <taxon>Pronocephalata</taxon>
        <taxon>Paramphistomoidea</taxon>
        <taxon>Paramphistomidae</taxon>
        <taxon>Calicophoron</taxon>
    </lineage>
</organism>
<evidence type="ECO:0000256" key="8">
    <source>
        <dbReference type="ARBA" id="ARBA00023136"/>
    </source>
</evidence>
<dbReference type="GO" id="GO:0008412">
    <property type="term" value="F:4-hydroxybenzoate polyprenyltransferase activity"/>
    <property type="evidence" value="ECO:0007669"/>
    <property type="project" value="UniProtKB-EC"/>
</dbReference>
<comment type="pathway">
    <text evidence="13">Cofactor biosynthesis; ubiquinone biosynthesis.</text>
</comment>
<keyword evidence="13" id="KW-0496">Mitochondrion</keyword>
<feature type="transmembrane region" description="Helical" evidence="13">
    <location>
        <begin position="279"/>
        <end position="297"/>
    </location>
</feature>
<keyword evidence="6 13" id="KW-0812">Transmembrane</keyword>